<accession>A0A8T9MRG2</accession>
<reference evidence="1" key="1">
    <citation type="journal article" date="2022" name="Res Sq">
        <title>Evolution of multicellular longitudinally dividing oral cavity symbionts (Neisseriaceae).</title>
        <authorList>
            <person name="Nyongesa S."/>
            <person name="Weber P."/>
            <person name="Bernet E."/>
            <person name="Pullido F."/>
            <person name="Nieckarz M."/>
            <person name="Delaby M."/>
            <person name="Nieves C."/>
            <person name="Viehboeck T."/>
            <person name="Krause N."/>
            <person name="Rivera-Millot A."/>
            <person name="Nakamura A."/>
            <person name="Vischer N."/>
            <person name="VanNieuwenhze M."/>
            <person name="Brun Y."/>
            <person name="Cava F."/>
            <person name="Bulgheresi S."/>
            <person name="Veyrier F."/>
        </authorList>
    </citation>
    <scope>NUCLEOTIDE SEQUENCE</scope>
    <source>
        <strain evidence="1">17694</strain>
    </source>
</reference>
<sequence length="104" mass="12163">MRTFLRKVKCNKGVTDNGIEYDYTRIQIEIPVYDKQEKEFGVDVLELEFGLYEDFKKLEHLRGKLPVPVDVEWYAAKKGNDEINVVSRLDVIHDKPAPKLQQPN</sequence>
<name>A0A8T9MRG2_9NEIS</name>
<protein>
    <submittedName>
        <fullName evidence="1">Uncharacterized protein</fullName>
    </submittedName>
</protein>
<gene>
    <name evidence="1" type="ORF">LVJ77_09325</name>
</gene>
<dbReference type="AlphaFoldDB" id="A0A8T9MRG2"/>
<reference evidence="1" key="2">
    <citation type="submission" date="2024-09" db="EMBL/GenBank/DDBJ databases">
        <authorList>
            <person name="Veyrier F.J."/>
        </authorList>
    </citation>
    <scope>NUCLEOTIDE SEQUENCE</scope>
    <source>
        <strain evidence="1">17694</strain>
    </source>
</reference>
<dbReference type="Proteomes" id="UP000831534">
    <property type="component" value="Chromosome"/>
</dbReference>
<dbReference type="RefSeq" id="WP_027009669.1">
    <property type="nucleotide sequence ID" value="NZ_CP091521.1"/>
</dbReference>
<organism evidence="1 2">
    <name type="scientific">Conchiformibius kuhniae</name>
    <dbReference type="NCBI Taxonomy" id="211502"/>
    <lineage>
        <taxon>Bacteria</taxon>
        <taxon>Pseudomonadati</taxon>
        <taxon>Pseudomonadota</taxon>
        <taxon>Betaproteobacteria</taxon>
        <taxon>Neisseriales</taxon>
        <taxon>Neisseriaceae</taxon>
        <taxon>Conchiformibius</taxon>
    </lineage>
</organism>
<dbReference type="KEGG" id="ckh:LVJ77_09325"/>
<dbReference type="EMBL" id="CP091521">
    <property type="protein sequence ID" value="UOP04480.1"/>
    <property type="molecule type" value="Genomic_DNA"/>
</dbReference>
<keyword evidence="2" id="KW-1185">Reference proteome</keyword>
<evidence type="ECO:0000313" key="2">
    <source>
        <dbReference type="Proteomes" id="UP000831534"/>
    </source>
</evidence>
<evidence type="ECO:0000313" key="1">
    <source>
        <dbReference type="EMBL" id="UOP04480.1"/>
    </source>
</evidence>
<proteinExistence type="predicted"/>